<evidence type="ECO:0000313" key="2">
    <source>
        <dbReference type="EMBL" id="MFD2573943.1"/>
    </source>
</evidence>
<keyword evidence="3" id="KW-1185">Reference proteome</keyword>
<sequence length="166" mass="17796">MIRCIFWLLAFFCPVLSWAQGQTPSEALWKPGVQLSDETQAILSQLTAGQAGTGELGDINISQTGTNNGVRLTGSGAGNRLNFSQDGNNNQLSLELNGNQNTFTLGQLGNNNTLDLRNVQTNGEQLDILQRGNGNRLSSDGYPFATGVPIKVEQSGGMQVQITNVR</sequence>
<name>A0ABW5MCE7_9BACT</name>
<evidence type="ECO:0000313" key="3">
    <source>
        <dbReference type="Proteomes" id="UP001597469"/>
    </source>
</evidence>
<keyword evidence="1" id="KW-0732">Signal</keyword>
<reference evidence="3" key="1">
    <citation type="journal article" date="2019" name="Int. J. Syst. Evol. Microbiol.">
        <title>The Global Catalogue of Microorganisms (GCM) 10K type strain sequencing project: providing services to taxonomists for standard genome sequencing and annotation.</title>
        <authorList>
            <consortium name="The Broad Institute Genomics Platform"/>
            <consortium name="The Broad Institute Genome Sequencing Center for Infectious Disease"/>
            <person name="Wu L."/>
            <person name="Ma J."/>
        </authorList>
    </citation>
    <scope>NUCLEOTIDE SEQUENCE [LARGE SCALE GENOMIC DNA]</scope>
    <source>
        <strain evidence="3">KCTC 42805</strain>
    </source>
</reference>
<evidence type="ECO:0008006" key="4">
    <source>
        <dbReference type="Google" id="ProtNLM"/>
    </source>
</evidence>
<feature type="signal peptide" evidence="1">
    <location>
        <begin position="1"/>
        <end position="19"/>
    </location>
</feature>
<comment type="caution">
    <text evidence="2">The sequence shown here is derived from an EMBL/GenBank/DDBJ whole genome shotgun (WGS) entry which is preliminary data.</text>
</comment>
<organism evidence="2 3">
    <name type="scientific">Spirosoma soli</name>
    <dbReference type="NCBI Taxonomy" id="1770529"/>
    <lineage>
        <taxon>Bacteria</taxon>
        <taxon>Pseudomonadati</taxon>
        <taxon>Bacteroidota</taxon>
        <taxon>Cytophagia</taxon>
        <taxon>Cytophagales</taxon>
        <taxon>Cytophagaceae</taxon>
        <taxon>Spirosoma</taxon>
    </lineage>
</organism>
<protein>
    <recommendedName>
        <fullName evidence="4">Curlin</fullName>
    </recommendedName>
</protein>
<dbReference type="EMBL" id="JBHULN010000022">
    <property type="protein sequence ID" value="MFD2573943.1"/>
    <property type="molecule type" value="Genomic_DNA"/>
</dbReference>
<proteinExistence type="predicted"/>
<accession>A0ABW5MCE7</accession>
<gene>
    <name evidence="2" type="ORF">ACFSUS_25120</name>
</gene>
<dbReference type="RefSeq" id="WP_381527124.1">
    <property type="nucleotide sequence ID" value="NZ_JBHULN010000022.1"/>
</dbReference>
<evidence type="ECO:0000256" key="1">
    <source>
        <dbReference type="SAM" id="SignalP"/>
    </source>
</evidence>
<dbReference type="Proteomes" id="UP001597469">
    <property type="component" value="Unassembled WGS sequence"/>
</dbReference>
<feature type="chain" id="PRO_5046401398" description="Curlin" evidence="1">
    <location>
        <begin position="20"/>
        <end position="166"/>
    </location>
</feature>